<sequence>MHKLALAVFCVIAARTSQRALAGEPNAGDTVEDFRKVCVATHALGAVKSLSEAIAGRVKEVTASARGVGTELEGQLRIKRSAMHLVAKLAPTCIDNSGQDNATKNASEIVVCAADAIADKADKMKNAAETHVRAAIEGGQGRAAQLTGLATAMATESTGGWGPQARAVWDNGLETAMIYLCNNAETGSANGCGTTSGQNCPCVPTGFTAKNINSARSSVETAAQIIHTDRAATDGTEGTGQWTQLKQSAAVTEAQLKTNLNAAMRICEALEGTTKHNLDTADTIEQTISTLLRAMKRTAGSPEERCLGHMQTDDGCDGSSGEKGACICYKPTGGNTTAISWASKALTAVRALRSLLRTEKQAAQLNTLASAWFGTQEHTQQQHTTGQPRTRRTAATAREHTSTPTASPRDNRQQHQQNDSTDQQTEYEARAQCEKDGGTWDPKEHACNNTAKQDTTHTRRTLDAALTLATLALKANAWR</sequence>
<feature type="compositionally biased region" description="Low complexity" evidence="1">
    <location>
        <begin position="377"/>
        <end position="396"/>
    </location>
</feature>
<accession>F9WR43</accession>
<feature type="compositionally biased region" description="Basic and acidic residues" evidence="1">
    <location>
        <begin position="427"/>
        <end position="446"/>
    </location>
</feature>
<dbReference type="Proteomes" id="UP000009027">
    <property type="component" value="Unassembled WGS sequence"/>
</dbReference>
<dbReference type="AlphaFoldDB" id="F9WR43"/>
<name>F9WR43_TRYVY</name>
<feature type="compositionally biased region" description="Low complexity" evidence="1">
    <location>
        <begin position="414"/>
        <end position="424"/>
    </location>
</feature>
<evidence type="ECO:0000256" key="2">
    <source>
        <dbReference type="SAM" id="SignalP"/>
    </source>
</evidence>
<dbReference type="VEuPathDB" id="TriTrypDB:TvY486_0027880"/>
<dbReference type="EMBL" id="CAEX01004702">
    <property type="protein sequence ID" value="CCD20027.1"/>
    <property type="molecule type" value="Genomic_DNA"/>
</dbReference>
<reference evidence="3 4" key="1">
    <citation type="journal article" date="2012" name="Proc. Natl. Acad. Sci. U.S.A.">
        <title>Antigenic diversity is generated by distinct evolutionary mechanisms in African trypanosome species.</title>
        <authorList>
            <person name="Jackson A.P."/>
            <person name="Berry A."/>
            <person name="Aslett M."/>
            <person name="Allison H.C."/>
            <person name="Burton P."/>
            <person name="Vavrova-Anderson J."/>
            <person name="Brown R."/>
            <person name="Browne H."/>
            <person name="Corton N."/>
            <person name="Hauser H."/>
            <person name="Gamble J."/>
            <person name="Gilderthorp R."/>
            <person name="Marcello L."/>
            <person name="McQuillan J."/>
            <person name="Otto T.D."/>
            <person name="Quail M.A."/>
            <person name="Sanders M.J."/>
            <person name="van Tonder A."/>
            <person name="Ginger M.L."/>
            <person name="Field M.C."/>
            <person name="Barry J.D."/>
            <person name="Hertz-Fowler C."/>
            <person name="Berriman M."/>
        </authorList>
    </citation>
    <scope>NUCLEOTIDE SEQUENCE</scope>
    <source>
        <strain evidence="3 4">Y486</strain>
    </source>
</reference>
<feature type="region of interest" description="Disordered" evidence="1">
    <location>
        <begin position="377"/>
        <end position="452"/>
    </location>
</feature>
<evidence type="ECO:0000256" key="1">
    <source>
        <dbReference type="SAM" id="MobiDB-lite"/>
    </source>
</evidence>
<evidence type="ECO:0000313" key="3">
    <source>
        <dbReference type="EMBL" id="CCD20027.1"/>
    </source>
</evidence>
<gene>
    <name evidence="3" type="ORF">TvY486_0027880</name>
</gene>
<keyword evidence="2" id="KW-0732">Signal</keyword>
<feature type="signal peptide" evidence="2">
    <location>
        <begin position="1"/>
        <end position="22"/>
    </location>
</feature>
<keyword evidence="4" id="KW-1185">Reference proteome</keyword>
<proteinExistence type="predicted"/>
<organism evidence="3 4">
    <name type="scientific">Trypanosoma vivax (strain Y486)</name>
    <dbReference type="NCBI Taxonomy" id="1055687"/>
    <lineage>
        <taxon>Eukaryota</taxon>
        <taxon>Discoba</taxon>
        <taxon>Euglenozoa</taxon>
        <taxon>Kinetoplastea</taxon>
        <taxon>Metakinetoplastina</taxon>
        <taxon>Trypanosomatida</taxon>
        <taxon>Trypanosomatidae</taxon>
        <taxon>Trypanosoma</taxon>
        <taxon>Duttonella</taxon>
    </lineage>
</organism>
<evidence type="ECO:0000313" key="4">
    <source>
        <dbReference type="Proteomes" id="UP000009027"/>
    </source>
</evidence>
<protein>
    <submittedName>
        <fullName evidence="3">Variant surface glycoprotein (VSG), putative</fullName>
    </submittedName>
</protein>
<feature type="chain" id="PRO_5003390746" evidence="2">
    <location>
        <begin position="23"/>
        <end position="479"/>
    </location>
</feature>